<keyword evidence="15" id="KW-0137">Centromere</keyword>
<evidence type="ECO:0000259" key="19">
    <source>
        <dbReference type="SMART" id="SM01033"/>
    </source>
</evidence>
<feature type="compositionally biased region" description="Basic and acidic residues" evidence="18">
    <location>
        <begin position="1582"/>
        <end position="1592"/>
    </location>
</feature>
<keyword evidence="13" id="KW-0779">Telomere</keyword>
<protein>
    <recommendedName>
        <fullName evidence="6">Leucine-rich repeat and WD repeat-containing protein 1</fullName>
    </recommendedName>
    <alternativeName>
        <fullName evidence="16">Origin recognition complex-associated protein</fullName>
    </alternativeName>
</protein>
<comment type="subcellular location">
    <subcellularLocation>
        <location evidence="4">Chromosome</location>
        <location evidence="4">Centromere</location>
        <location evidence="4">Kinetochore</location>
    </subcellularLocation>
    <subcellularLocation>
        <location evidence="2">Chromosome</location>
        <location evidence="2">Telomere</location>
    </subcellularLocation>
    <subcellularLocation>
        <location evidence="1">Cytoplasm</location>
        <location evidence="1">Cytoskeleton</location>
        <location evidence="1">Cilium axoneme</location>
    </subcellularLocation>
    <subcellularLocation>
        <location evidence="3">Nucleus</location>
        <location evidence="3">Nucleolus</location>
    </subcellularLocation>
</comment>
<evidence type="ECO:0000256" key="2">
    <source>
        <dbReference type="ARBA" id="ARBA00004574"/>
    </source>
</evidence>
<dbReference type="SUPFAM" id="SSF52047">
    <property type="entry name" value="RNI-like"/>
    <property type="match status" value="1"/>
</dbReference>
<name>A0A150H2M6_GONPE</name>
<keyword evidence="12" id="KW-0995">Kinetochore</keyword>
<dbReference type="SMART" id="SM00320">
    <property type="entry name" value="WD40"/>
    <property type="match status" value="4"/>
</dbReference>
<dbReference type="InterPro" id="IPR015943">
    <property type="entry name" value="WD40/YVTN_repeat-like_dom_sf"/>
</dbReference>
<evidence type="ECO:0000256" key="7">
    <source>
        <dbReference type="ARBA" id="ARBA00022552"/>
    </source>
</evidence>
<feature type="region of interest" description="Disordered" evidence="18">
    <location>
        <begin position="474"/>
        <end position="536"/>
    </location>
</feature>
<dbReference type="InterPro" id="IPR040315">
    <property type="entry name" value="WDR46/Utp7"/>
</dbReference>
<keyword evidence="13" id="KW-0158">Chromosome</keyword>
<evidence type="ECO:0000256" key="11">
    <source>
        <dbReference type="ARBA" id="ARBA00022737"/>
    </source>
</evidence>
<dbReference type="PANTHER" id="PTHR14085:SF3">
    <property type="entry name" value="WD REPEAT-CONTAINING PROTEIN 46"/>
    <property type="match status" value="1"/>
</dbReference>
<evidence type="ECO:0000256" key="1">
    <source>
        <dbReference type="ARBA" id="ARBA00004430"/>
    </source>
</evidence>
<feature type="repeat" description="WD" evidence="17">
    <location>
        <begin position="280"/>
        <end position="321"/>
    </location>
</feature>
<keyword evidence="21" id="KW-1185">Reference proteome</keyword>
<dbReference type="Pfam" id="PF00560">
    <property type="entry name" value="LRR_1"/>
    <property type="match status" value="2"/>
</dbReference>
<comment type="caution">
    <text evidence="20">The sequence shown here is derived from an EMBL/GenBank/DDBJ whole genome shotgun (WGS) entry which is preliminary data.</text>
</comment>
<keyword evidence="7" id="KW-0698">rRNA processing</keyword>
<evidence type="ECO:0000256" key="10">
    <source>
        <dbReference type="ARBA" id="ARBA00022705"/>
    </source>
</evidence>
<dbReference type="GO" id="GO:0032040">
    <property type="term" value="C:small-subunit processome"/>
    <property type="evidence" value="ECO:0007669"/>
    <property type="project" value="TreeGrafter"/>
</dbReference>
<evidence type="ECO:0000256" key="15">
    <source>
        <dbReference type="ARBA" id="ARBA00023328"/>
    </source>
</evidence>
<evidence type="ECO:0000256" key="9">
    <source>
        <dbReference type="ARBA" id="ARBA00022614"/>
    </source>
</evidence>
<keyword evidence="14" id="KW-0539">Nucleus</keyword>
<dbReference type="OrthoDB" id="10251154at2759"/>
<evidence type="ECO:0000256" key="4">
    <source>
        <dbReference type="ARBA" id="ARBA00004629"/>
    </source>
</evidence>
<dbReference type="PROSITE" id="PS50294">
    <property type="entry name" value="WD_REPEATS_REGION"/>
    <property type="match status" value="1"/>
</dbReference>
<dbReference type="SUPFAM" id="SSF50978">
    <property type="entry name" value="WD40 repeat-like"/>
    <property type="match status" value="1"/>
</dbReference>
<feature type="compositionally biased region" description="Basic residues" evidence="18">
    <location>
        <begin position="481"/>
        <end position="496"/>
    </location>
</feature>
<dbReference type="InterPro" id="IPR012952">
    <property type="entry name" value="BING4_C_dom"/>
</dbReference>
<reference evidence="21" key="1">
    <citation type="journal article" date="2016" name="Nat. Commun.">
        <title>The Gonium pectorale genome demonstrates co-option of cell cycle regulation during the evolution of multicellularity.</title>
        <authorList>
            <person name="Hanschen E.R."/>
            <person name="Marriage T.N."/>
            <person name="Ferris P.J."/>
            <person name="Hamaji T."/>
            <person name="Toyoda A."/>
            <person name="Fujiyama A."/>
            <person name="Neme R."/>
            <person name="Noguchi H."/>
            <person name="Minakuchi Y."/>
            <person name="Suzuki M."/>
            <person name="Kawai-Toyooka H."/>
            <person name="Smith D.R."/>
            <person name="Sparks H."/>
            <person name="Anderson J."/>
            <person name="Bakaric R."/>
            <person name="Luria V."/>
            <person name="Karger A."/>
            <person name="Kirschner M.W."/>
            <person name="Durand P.M."/>
            <person name="Michod R.E."/>
            <person name="Nozaki H."/>
            <person name="Olson B.J."/>
        </authorList>
    </citation>
    <scope>NUCLEOTIDE SEQUENCE [LARGE SCALE GENOMIC DNA]</scope>
    <source>
        <strain evidence="21">NIES-2863</strain>
    </source>
</reference>
<feature type="compositionally biased region" description="Polar residues" evidence="18">
    <location>
        <begin position="1618"/>
        <end position="1631"/>
    </location>
</feature>
<evidence type="ECO:0000256" key="16">
    <source>
        <dbReference type="ARBA" id="ARBA00033046"/>
    </source>
</evidence>
<feature type="compositionally biased region" description="Basic and acidic residues" evidence="18">
    <location>
        <begin position="500"/>
        <end position="527"/>
    </location>
</feature>
<dbReference type="Pfam" id="PF08149">
    <property type="entry name" value="BING4CT"/>
    <property type="match status" value="1"/>
</dbReference>
<dbReference type="GO" id="GO:0006260">
    <property type="term" value="P:DNA replication"/>
    <property type="evidence" value="ECO:0007669"/>
    <property type="project" value="UniProtKB-KW"/>
</dbReference>
<evidence type="ECO:0000256" key="8">
    <source>
        <dbReference type="ARBA" id="ARBA00022574"/>
    </source>
</evidence>
<dbReference type="GO" id="GO:0030686">
    <property type="term" value="C:90S preribosome"/>
    <property type="evidence" value="ECO:0007669"/>
    <property type="project" value="TreeGrafter"/>
</dbReference>
<dbReference type="STRING" id="33097.A0A150H2M6"/>
<keyword evidence="11" id="KW-0677">Repeat</keyword>
<comment type="similarity">
    <text evidence="5">Belongs to the LRWD1 family.</text>
</comment>
<dbReference type="Pfam" id="PF08263">
    <property type="entry name" value="LRRNT_2"/>
    <property type="match status" value="1"/>
</dbReference>
<dbReference type="GO" id="GO:0000776">
    <property type="term" value="C:kinetochore"/>
    <property type="evidence" value="ECO:0007669"/>
    <property type="project" value="UniProtKB-KW"/>
</dbReference>
<feature type="region of interest" description="Disordered" evidence="18">
    <location>
        <begin position="1171"/>
        <end position="1234"/>
    </location>
</feature>
<feature type="region of interest" description="Disordered" evidence="18">
    <location>
        <begin position="1"/>
        <end position="40"/>
    </location>
</feature>
<sequence>MPEDEPQRLEGEGKASKKRKKKKQLGPDAAETAKRLKRGPAVDLKGISDKKLKGKLRRAENVITASQKKAAAINEWLLPASAGTLEAEEGERTWNFKQEAIVAAVDVTAAQKAFDLSLPHLGPYNLSFTRNGRFMLLGGTMGHLALMDWQRSHLVCEVQVRETVRDVVFLHNETFWAAAQKKYVYVYDKRGIEVHCLRDHTEVHALDFLPHHFLLTSVGEHGVLRYQDTSTGHIVAQHKTKLGPCGVMRQNPHNAVMMLGHARGCVTMWTPNLTVPAVKMLCHQGPVTALCADPSGTYLATAGADKQLKVWDIRMLRPMHAYFTYAPITQLDISQRGLLAAGHGRRVQVWQDALRTKAQSPYMNHHVPEGVLQKFRFCPYEDVLGIGHSGGISTMLVPGAGEPNFDSFVANPFQTVRQRQQGEVVALLDKLQPDTIVLDPDTVGRVRKEPAEVVAQRRQEEAAANAARLAALRRESETKAKMKGKNRPSRKHRKKQSNIIEDRKPTVKERQKQEAERKKEAAAKKAENAIPEDAPRAPKPAAGILAVSGSIIPVEAYARFQQLSGDLSNNSIGGTLPVDWSSLLDLEVLALSDNLIGGSLPVMWAALKGLRELRLRNNRLQGGGLPAAWGGGMAYLQVADLSDNPQLGQGMAGTLPVEWAALRRLIQLDLSGNQLSGPLPVDWTGNGASAGGAGGGGTNGGGGASLSQLRLLDVSGNMLQGTLPADWSRFVSLQQANLHYNALSGTVPESWGALHGLASLRLMGNAALCGPVPTVLMTGAAAPMTAAVMPPAALTAAGGGTGVDAAGPAAQAMAINGTRLLRECSWSRAAGLLLSFRGTLSDPRGALASWTAGTDPCAAFAPSRWAGVACDPLSGAVVGLELSGFGLAGTLSAGLALLGGGLTGLDLGGNNLRGTLPDGWSSLTGLAHLSLAHNTLSGGLQPSWSSLRALSYMDMSYNGLRGPLPDAWGEGLHSLMEIHLDGNGGLNGSLPVSWAGTGDSAMTSNADSGAAGPVSTRGGGLTSLLSLTADSNSLSGDLPPSWSRLASLQELSLKGNRLAGAVPDAWGRGMTSLRYLGLSSNAGMCGRVPFALAGSGANSSNGGASTPAPATGVRLEYESTQLGASCPEPAGGVSAASVQLWAAAAASSVGTLVLVALITAAVTSFNRHRQRTAGSMAKSDGGSPPPALPRGAGSMVGRGPSSLQAASPRAPLDSPRNGAALDGSAGHSFSPAARLSSAPGPIGFPAGRQLSCLSPYARTRDTGALADLGAGVSWSAAAPRVSVTEGGDGASGSHGVGAHDMDVLDSAAGTMGASTAMSGLTRLVSALLPRVSNPGGGGGGTAHNTPAASPRRRQKLLLSEEDTAAAADIYQALLLASDAMSPEALAARATVVAAAEAAAAEAAALTGPGEAANACSCWSPAQLRSPRLSNNPLYGMTEPLLDEPADATVPPGRGASPPIAVADSAAKPRGLKLRASADLMGEAIDYRLSSDGTGGGVGTLLQSPVSVTDEAEFSGLAGHGAGVIHMLDQGCRGDGTEDGVEAAPRPTPPLMTAPTFTLHSSSAAGGAGSGSNGTLLGLPEARWARLEGEGRVTRSAATTPRKGTPPEGGSEGPASRDGSGSVTFFSPQRGP</sequence>
<evidence type="ECO:0000256" key="6">
    <source>
        <dbReference type="ARBA" id="ARBA00015536"/>
    </source>
</evidence>
<dbReference type="InterPro" id="IPR013210">
    <property type="entry name" value="LRR_N_plant-typ"/>
</dbReference>
<dbReference type="FunFam" id="2.130.10.10:FF:000378">
    <property type="entry name" value="U3 small nucleolar RNA-associated protein 7"/>
    <property type="match status" value="1"/>
</dbReference>
<keyword evidence="8 17" id="KW-0853">WD repeat</keyword>
<feature type="domain" description="BING4 C-terminal" evidence="19">
    <location>
        <begin position="361"/>
        <end position="440"/>
    </location>
</feature>
<evidence type="ECO:0000313" key="21">
    <source>
        <dbReference type="Proteomes" id="UP000075714"/>
    </source>
</evidence>
<dbReference type="Gene3D" id="2.130.10.10">
    <property type="entry name" value="YVTN repeat-like/Quinoprotein amine dehydrogenase"/>
    <property type="match status" value="1"/>
</dbReference>
<dbReference type="GO" id="GO:0000781">
    <property type="term" value="C:chromosome, telomeric region"/>
    <property type="evidence" value="ECO:0007669"/>
    <property type="project" value="UniProtKB-SubCell"/>
</dbReference>
<proteinExistence type="inferred from homology"/>
<dbReference type="Proteomes" id="UP000075714">
    <property type="component" value="Unassembled WGS sequence"/>
</dbReference>
<evidence type="ECO:0000256" key="17">
    <source>
        <dbReference type="PROSITE-ProRule" id="PRU00221"/>
    </source>
</evidence>
<dbReference type="Pfam" id="PF00400">
    <property type="entry name" value="WD40"/>
    <property type="match status" value="1"/>
</dbReference>
<evidence type="ECO:0000256" key="13">
    <source>
        <dbReference type="ARBA" id="ARBA00022895"/>
    </source>
</evidence>
<evidence type="ECO:0000256" key="12">
    <source>
        <dbReference type="ARBA" id="ARBA00022838"/>
    </source>
</evidence>
<dbReference type="SMART" id="SM00369">
    <property type="entry name" value="LRR_TYP"/>
    <property type="match status" value="4"/>
</dbReference>
<feature type="compositionally biased region" description="Basic and acidic residues" evidence="18">
    <location>
        <begin position="1"/>
        <end position="15"/>
    </location>
</feature>
<dbReference type="GO" id="GO:0005930">
    <property type="term" value="C:axoneme"/>
    <property type="evidence" value="ECO:0007669"/>
    <property type="project" value="UniProtKB-SubCell"/>
</dbReference>
<dbReference type="InterPro" id="IPR032675">
    <property type="entry name" value="LRR_dom_sf"/>
</dbReference>
<dbReference type="EMBL" id="LSYV01000003">
    <property type="protein sequence ID" value="KXZ55840.1"/>
    <property type="molecule type" value="Genomic_DNA"/>
</dbReference>
<evidence type="ECO:0000256" key="3">
    <source>
        <dbReference type="ARBA" id="ARBA00004604"/>
    </source>
</evidence>
<feature type="region of interest" description="Disordered" evidence="18">
    <location>
        <begin position="1331"/>
        <end position="1351"/>
    </location>
</feature>
<keyword evidence="10" id="KW-0235">DNA replication</keyword>
<accession>A0A150H2M6</accession>
<dbReference type="SMART" id="SM01033">
    <property type="entry name" value="BING4CT"/>
    <property type="match status" value="1"/>
</dbReference>
<evidence type="ECO:0000313" key="20">
    <source>
        <dbReference type="EMBL" id="KXZ55840.1"/>
    </source>
</evidence>
<evidence type="ECO:0000256" key="14">
    <source>
        <dbReference type="ARBA" id="ARBA00023242"/>
    </source>
</evidence>
<dbReference type="PROSITE" id="PS50082">
    <property type="entry name" value="WD_REPEATS_2"/>
    <property type="match status" value="1"/>
</dbReference>
<dbReference type="InterPro" id="IPR003591">
    <property type="entry name" value="Leu-rich_rpt_typical-subtyp"/>
</dbReference>
<evidence type="ECO:0000256" key="5">
    <source>
        <dbReference type="ARBA" id="ARBA00007545"/>
    </source>
</evidence>
<dbReference type="PANTHER" id="PTHR14085">
    <property type="entry name" value="WD-REPEAT PROTEIN BING4"/>
    <property type="match status" value="1"/>
</dbReference>
<feature type="region of interest" description="Disordered" evidence="18">
    <location>
        <begin position="1528"/>
        <end position="1631"/>
    </location>
</feature>
<dbReference type="Gene3D" id="3.80.10.10">
    <property type="entry name" value="Ribonuclease Inhibitor"/>
    <property type="match status" value="3"/>
</dbReference>
<gene>
    <name evidence="20" type="ORF">GPECTOR_2g1391</name>
</gene>
<dbReference type="InterPro" id="IPR036322">
    <property type="entry name" value="WD40_repeat_dom_sf"/>
</dbReference>
<dbReference type="InterPro" id="IPR001680">
    <property type="entry name" value="WD40_rpt"/>
</dbReference>
<dbReference type="GO" id="GO:0000462">
    <property type="term" value="P:maturation of SSU-rRNA from tricistronic rRNA transcript (SSU-rRNA, 5.8S rRNA, LSU-rRNA)"/>
    <property type="evidence" value="ECO:0007669"/>
    <property type="project" value="TreeGrafter"/>
</dbReference>
<dbReference type="InterPro" id="IPR019775">
    <property type="entry name" value="WD40_repeat_CS"/>
</dbReference>
<keyword evidence="9" id="KW-0433">Leucine-rich repeat</keyword>
<organism evidence="20 21">
    <name type="scientific">Gonium pectorale</name>
    <name type="common">Green alga</name>
    <dbReference type="NCBI Taxonomy" id="33097"/>
    <lineage>
        <taxon>Eukaryota</taxon>
        <taxon>Viridiplantae</taxon>
        <taxon>Chlorophyta</taxon>
        <taxon>core chlorophytes</taxon>
        <taxon>Chlorophyceae</taxon>
        <taxon>CS clade</taxon>
        <taxon>Chlamydomonadales</taxon>
        <taxon>Volvocaceae</taxon>
        <taxon>Gonium</taxon>
    </lineage>
</organism>
<dbReference type="InterPro" id="IPR001611">
    <property type="entry name" value="Leu-rich_rpt"/>
</dbReference>
<dbReference type="PROSITE" id="PS00678">
    <property type="entry name" value="WD_REPEATS_1"/>
    <property type="match status" value="1"/>
</dbReference>
<evidence type="ECO:0000256" key="18">
    <source>
        <dbReference type="SAM" id="MobiDB-lite"/>
    </source>
</evidence>